<dbReference type="EMBL" id="JACIJP010000006">
    <property type="protein sequence ID" value="MBB6125228.1"/>
    <property type="molecule type" value="Genomic_DNA"/>
</dbReference>
<feature type="transmembrane region" description="Helical" evidence="5">
    <location>
        <begin position="274"/>
        <end position="292"/>
    </location>
</feature>
<feature type="domain" description="Major facilitator superfamily (MFS) profile" evidence="6">
    <location>
        <begin position="7"/>
        <end position="390"/>
    </location>
</feature>
<dbReference type="Pfam" id="PF07690">
    <property type="entry name" value="MFS_1"/>
    <property type="match status" value="1"/>
</dbReference>
<keyword evidence="4 5" id="KW-0472">Membrane</keyword>
<name>A0A841J9J7_9SPHN</name>
<dbReference type="PANTHER" id="PTHR23508:SF10">
    <property type="entry name" value="CARBOXYLIC ACID TRANSPORTER PROTEIN HOMOLOG"/>
    <property type="match status" value="1"/>
</dbReference>
<protein>
    <submittedName>
        <fullName evidence="7">Putative MFS family arabinose efflux permease</fullName>
    </submittedName>
</protein>
<evidence type="ECO:0000256" key="4">
    <source>
        <dbReference type="ARBA" id="ARBA00023136"/>
    </source>
</evidence>
<feature type="transmembrane region" description="Helical" evidence="5">
    <location>
        <begin position="138"/>
        <end position="156"/>
    </location>
</feature>
<evidence type="ECO:0000259" key="6">
    <source>
        <dbReference type="PROSITE" id="PS50850"/>
    </source>
</evidence>
<evidence type="ECO:0000256" key="1">
    <source>
        <dbReference type="ARBA" id="ARBA00004141"/>
    </source>
</evidence>
<dbReference type="GO" id="GO:0005886">
    <property type="term" value="C:plasma membrane"/>
    <property type="evidence" value="ECO:0007669"/>
    <property type="project" value="TreeGrafter"/>
</dbReference>
<organism evidence="7 8">
    <name type="scientific">Sphingobium subterraneum</name>
    <dbReference type="NCBI Taxonomy" id="627688"/>
    <lineage>
        <taxon>Bacteria</taxon>
        <taxon>Pseudomonadati</taxon>
        <taxon>Pseudomonadota</taxon>
        <taxon>Alphaproteobacteria</taxon>
        <taxon>Sphingomonadales</taxon>
        <taxon>Sphingomonadaceae</taxon>
        <taxon>Sphingobium</taxon>
    </lineage>
</organism>
<dbReference type="Gene3D" id="1.20.1250.20">
    <property type="entry name" value="MFS general substrate transporter like domains"/>
    <property type="match status" value="2"/>
</dbReference>
<evidence type="ECO:0000256" key="5">
    <source>
        <dbReference type="SAM" id="Phobius"/>
    </source>
</evidence>
<comment type="subcellular location">
    <subcellularLocation>
        <location evidence="1">Membrane</location>
        <topology evidence="1">Multi-pass membrane protein</topology>
    </subcellularLocation>
</comment>
<evidence type="ECO:0000256" key="2">
    <source>
        <dbReference type="ARBA" id="ARBA00022692"/>
    </source>
</evidence>
<evidence type="ECO:0000313" key="8">
    <source>
        <dbReference type="Proteomes" id="UP000552700"/>
    </source>
</evidence>
<sequence>MRTNWRAIAILALGFGLVGIDRFMISTMFPVIAKDLNLKYSDIGLIAGALSIAWGSAALIMGNRADRLGRKRVLIGSMIAFSLLIGASGLANGLLGLLAVRIVMGLFDGAYTPACVAATLECSEPRHHGRASGIQQMAAILCGLGFAPLAITGLLHLIDWRWVFVIFSAPGIVVAWLMGRYIPGNVDETPVTDSDSTDWRTVIEQRNVRLAMGLMLCNLTCIIIVSAFLPSYLLDHMKLNFNEMGVVMSSVGIGAAFGTVILMSASDRLGRKHVMSGACIAGLIALSLFMNMGPNPVVLFILLFMVSFSVHAAIALAVGPVSAEAVPAALMATASGLVIGVGEIVGGGMIPIAAGYIVEHFGIERLLFIPVGALVLATGLSMMLSDPQALTRADRPT</sequence>
<dbReference type="SUPFAM" id="SSF103473">
    <property type="entry name" value="MFS general substrate transporter"/>
    <property type="match status" value="1"/>
</dbReference>
<dbReference type="GO" id="GO:0046943">
    <property type="term" value="F:carboxylic acid transmembrane transporter activity"/>
    <property type="evidence" value="ECO:0007669"/>
    <property type="project" value="TreeGrafter"/>
</dbReference>
<dbReference type="Proteomes" id="UP000552700">
    <property type="component" value="Unassembled WGS sequence"/>
</dbReference>
<keyword evidence="8" id="KW-1185">Reference proteome</keyword>
<dbReference type="PANTHER" id="PTHR23508">
    <property type="entry name" value="CARBOXYLIC ACID TRANSPORTER PROTEIN HOMOLOG"/>
    <property type="match status" value="1"/>
</dbReference>
<keyword evidence="2 5" id="KW-0812">Transmembrane</keyword>
<dbReference type="InterPro" id="IPR036259">
    <property type="entry name" value="MFS_trans_sf"/>
</dbReference>
<feature type="transmembrane region" description="Helical" evidence="5">
    <location>
        <begin position="366"/>
        <end position="385"/>
    </location>
</feature>
<dbReference type="PROSITE" id="PS50850">
    <property type="entry name" value="MFS"/>
    <property type="match status" value="1"/>
</dbReference>
<dbReference type="AlphaFoldDB" id="A0A841J9J7"/>
<feature type="transmembrane region" description="Helical" evidence="5">
    <location>
        <begin position="330"/>
        <end position="354"/>
    </location>
</feature>
<keyword evidence="3 5" id="KW-1133">Transmembrane helix</keyword>
<gene>
    <name evidence="7" type="ORF">FHS92_002989</name>
</gene>
<feature type="transmembrane region" description="Helical" evidence="5">
    <location>
        <begin position="210"/>
        <end position="232"/>
    </location>
</feature>
<feature type="transmembrane region" description="Helical" evidence="5">
    <location>
        <begin position="43"/>
        <end position="61"/>
    </location>
</feature>
<feature type="transmembrane region" description="Helical" evidence="5">
    <location>
        <begin position="298"/>
        <end position="318"/>
    </location>
</feature>
<proteinExistence type="predicted"/>
<dbReference type="InterPro" id="IPR011701">
    <property type="entry name" value="MFS"/>
</dbReference>
<feature type="transmembrane region" description="Helical" evidence="5">
    <location>
        <begin position="162"/>
        <end position="179"/>
    </location>
</feature>
<dbReference type="RefSeq" id="WP_343056745.1">
    <property type="nucleotide sequence ID" value="NZ_JACIJP010000006.1"/>
</dbReference>
<comment type="caution">
    <text evidence="7">The sequence shown here is derived from an EMBL/GenBank/DDBJ whole genome shotgun (WGS) entry which is preliminary data.</text>
</comment>
<evidence type="ECO:0000256" key="3">
    <source>
        <dbReference type="ARBA" id="ARBA00022989"/>
    </source>
</evidence>
<evidence type="ECO:0000313" key="7">
    <source>
        <dbReference type="EMBL" id="MBB6125228.1"/>
    </source>
</evidence>
<reference evidence="7 8" key="1">
    <citation type="submission" date="2020-08" db="EMBL/GenBank/DDBJ databases">
        <title>Genomic Encyclopedia of Type Strains, Phase IV (KMG-IV): sequencing the most valuable type-strain genomes for metagenomic binning, comparative biology and taxonomic classification.</title>
        <authorList>
            <person name="Goeker M."/>
        </authorList>
    </citation>
    <scope>NUCLEOTIDE SEQUENCE [LARGE SCALE GENOMIC DNA]</scope>
    <source>
        <strain evidence="7 8">DSM 102255</strain>
    </source>
</reference>
<feature type="transmembrane region" description="Helical" evidence="5">
    <location>
        <begin position="244"/>
        <end position="262"/>
    </location>
</feature>
<dbReference type="InterPro" id="IPR020846">
    <property type="entry name" value="MFS_dom"/>
</dbReference>
<accession>A0A841J9J7</accession>